<gene>
    <name evidence="2" type="ORF">RHOBADRAFT_44876</name>
</gene>
<keyword evidence="3" id="KW-1185">Reference proteome</keyword>
<dbReference type="Proteomes" id="UP000053890">
    <property type="component" value="Unassembled WGS sequence"/>
</dbReference>
<dbReference type="EMBL" id="KQ474080">
    <property type="protein sequence ID" value="KPV74385.1"/>
    <property type="molecule type" value="Genomic_DNA"/>
</dbReference>
<name>A0A194S1G7_RHOGW</name>
<feature type="chain" id="PRO_5008265420" evidence="1">
    <location>
        <begin position="22"/>
        <end position="139"/>
    </location>
</feature>
<reference evidence="2 3" key="1">
    <citation type="journal article" date="2015" name="Front. Microbiol.">
        <title>Genome sequence of the plant growth promoting endophytic yeast Rhodotorula graminis WP1.</title>
        <authorList>
            <person name="Firrincieli A."/>
            <person name="Otillar R."/>
            <person name="Salamov A."/>
            <person name="Schmutz J."/>
            <person name="Khan Z."/>
            <person name="Redman R.S."/>
            <person name="Fleck N.D."/>
            <person name="Lindquist E."/>
            <person name="Grigoriev I.V."/>
            <person name="Doty S.L."/>
        </authorList>
    </citation>
    <scope>NUCLEOTIDE SEQUENCE [LARGE SCALE GENOMIC DNA]</scope>
    <source>
        <strain evidence="2 3">WP1</strain>
    </source>
</reference>
<keyword evidence="1" id="KW-0732">Signal</keyword>
<protein>
    <submittedName>
        <fullName evidence="2">Uncharacterized protein</fullName>
    </submittedName>
</protein>
<evidence type="ECO:0000313" key="2">
    <source>
        <dbReference type="EMBL" id="KPV74385.1"/>
    </source>
</evidence>
<organism evidence="2 3">
    <name type="scientific">Rhodotorula graminis (strain WP1)</name>
    <dbReference type="NCBI Taxonomy" id="578459"/>
    <lineage>
        <taxon>Eukaryota</taxon>
        <taxon>Fungi</taxon>
        <taxon>Dikarya</taxon>
        <taxon>Basidiomycota</taxon>
        <taxon>Pucciniomycotina</taxon>
        <taxon>Microbotryomycetes</taxon>
        <taxon>Sporidiobolales</taxon>
        <taxon>Sporidiobolaceae</taxon>
        <taxon>Rhodotorula</taxon>
    </lineage>
</organism>
<dbReference type="GeneID" id="28974945"/>
<accession>A0A194S1G7</accession>
<evidence type="ECO:0000313" key="3">
    <source>
        <dbReference type="Proteomes" id="UP000053890"/>
    </source>
</evidence>
<proteinExistence type="predicted"/>
<dbReference type="AlphaFoldDB" id="A0A194S1G7"/>
<feature type="signal peptide" evidence="1">
    <location>
        <begin position="1"/>
        <end position="21"/>
    </location>
</feature>
<evidence type="ECO:0000256" key="1">
    <source>
        <dbReference type="SAM" id="SignalP"/>
    </source>
</evidence>
<sequence>MGKGPHSLAVALAILRAAFEAIPGGGDAGLANGEMVFERINFDGLDKKAQEALLDWLQALKAFATGQARAVLPPLPAAFLNKHGEWRSALQGISKDVDQLRATQERSLSKEAPRPGLGLRQAWIYGTTPERCARERAWQ</sequence>
<dbReference type="RefSeq" id="XP_018270434.1">
    <property type="nucleotide sequence ID" value="XM_018414497.1"/>
</dbReference>